<dbReference type="AlphaFoldDB" id="A0A6C0CCP4"/>
<dbReference type="EMBL" id="MN739369">
    <property type="protein sequence ID" value="QHT01324.1"/>
    <property type="molecule type" value="Genomic_DNA"/>
</dbReference>
<dbReference type="InterPro" id="IPR010095">
    <property type="entry name" value="Cas12f1-like_TNB"/>
</dbReference>
<name>A0A6C0CCP4_9ZZZZ</name>
<evidence type="ECO:0000256" key="2">
    <source>
        <dbReference type="ARBA" id="ARBA00022578"/>
    </source>
</evidence>
<feature type="domain" description="Probable transposase IS891/IS1136/IS1341" evidence="5">
    <location>
        <begin position="403"/>
        <end position="515"/>
    </location>
</feature>
<dbReference type="NCBIfam" id="TIGR01766">
    <property type="entry name" value="IS200/IS605 family accessory protein TnpB-like domain"/>
    <property type="match status" value="1"/>
</dbReference>
<evidence type="ECO:0000256" key="4">
    <source>
        <dbReference type="ARBA" id="ARBA00023172"/>
    </source>
</evidence>
<accession>A0A6C0CCP4</accession>
<keyword evidence="4" id="KW-0233">DNA recombination</keyword>
<organism evidence="6">
    <name type="scientific">viral metagenome</name>
    <dbReference type="NCBI Taxonomy" id="1070528"/>
    <lineage>
        <taxon>unclassified sequences</taxon>
        <taxon>metagenomes</taxon>
        <taxon>organismal metagenomes</taxon>
    </lineage>
</organism>
<dbReference type="Pfam" id="PF01385">
    <property type="entry name" value="OrfB_IS605"/>
    <property type="match status" value="1"/>
</dbReference>
<evidence type="ECO:0000313" key="6">
    <source>
        <dbReference type="EMBL" id="QHT01324.1"/>
    </source>
</evidence>
<keyword evidence="2" id="KW-0815">Transposition</keyword>
<reference evidence="6" key="1">
    <citation type="journal article" date="2020" name="Nature">
        <title>Giant virus diversity and host interactions through global metagenomics.</title>
        <authorList>
            <person name="Schulz F."/>
            <person name="Roux S."/>
            <person name="Paez-Espino D."/>
            <person name="Jungbluth S."/>
            <person name="Walsh D.A."/>
            <person name="Denef V.J."/>
            <person name="McMahon K.D."/>
            <person name="Konstantinidis K.T."/>
            <person name="Eloe-Fadrosh E.A."/>
            <person name="Kyrpides N.C."/>
            <person name="Woyke T."/>
        </authorList>
    </citation>
    <scope>NUCLEOTIDE SEQUENCE</scope>
    <source>
        <strain evidence="6">GVMAG-M-3300020192-26</strain>
    </source>
</reference>
<evidence type="ECO:0000259" key="5">
    <source>
        <dbReference type="Pfam" id="PF01385"/>
    </source>
</evidence>
<keyword evidence="3" id="KW-0238">DNA-binding</keyword>
<dbReference type="GO" id="GO:0003677">
    <property type="term" value="F:DNA binding"/>
    <property type="evidence" value="ECO:0007669"/>
    <property type="project" value="UniProtKB-KW"/>
</dbReference>
<proteinExistence type="inferred from homology"/>
<dbReference type="GO" id="GO:0006310">
    <property type="term" value="P:DNA recombination"/>
    <property type="evidence" value="ECO:0007669"/>
    <property type="project" value="UniProtKB-KW"/>
</dbReference>
<sequence>MTIHNKIFSFMTGESKNIYNTTIFHTNIFLRYQNIIFKELSGLVDNKKIVNIKKFDEMFYEIYDKYYNKFLEIKNSLDNNNNIIYKHIKNYLDDNEIYIVNDNYKKIFDTMVKQISRLNVLIIPHKKHNDELFIDLVRNILKSIYTKNFDKFKHCIINSIPCPHNDTIFIEQVKNGDFLFSDDDTENYKQILKNHPLFVRTKDDKNKETIKSNQNYIARIVYKYYTDCKIPSDLMCNIIAKAHKMFNSYFALLQKKIYAKKPSYLDKNAKFILPYFSHSRKLVNVDGIDCYRLTVGKYVADNFAEIMGDDAYKCLNRDNKTDYKKYAHLSHMKYSDNVKKISKGKNFIIKTGDNGGLYIDKNSKKIIDAYYVLVNKPPKSELDNLVLIEVNPIHDGRWHKVNFTYKIESDKNKPDPNKKVSIDLGIVNLMTIYDPNGEPKIIKGAHITNMNKRFNARIDKCKSEIAKLNPKFTQDMFKKVLFKRHNSIDNYLNNLVNWFVQTYKDCGTIIVGYNVGWKQKTNMGKKMNRKFYEIPYMKLVYKLRDKLAASNQKLEIINESYTSKCDSLALEEICRHTTYNGKRTMRGLFSSHPEEIYSSVSGKMIKANKKGVLLNADVNGAINIMRKWEETNGKEMKKIRGKNICNPQVVRVRDYVNVKKVN</sequence>
<dbReference type="InterPro" id="IPR001959">
    <property type="entry name" value="Transposase"/>
</dbReference>
<protein>
    <recommendedName>
        <fullName evidence="5">Probable transposase IS891/IS1136/IS1341 domain-containing protein</fullName>
    </recommendedName>
</protein>
<dbReference type="GO" id="GO:0032196">
    <property type="term" value="P:transposition"/>
    <property type="evidence" value="ECO:0007669"/>
    <property type="project" value="UniProtKB-KW"/>
</dbReference>
<evidence type="ECO:0000256" key="3">
    <source>
        <dbReference type="ARBA" id="ARBA00023125"/>
    </source>
</evidence>
<evidence type="ECO:0000256" key="1">
    <source>
        <dbReference type="ARBA" id="ARBA00008761"/>
    </source>
</evidence>
<comment type="similarity">
    <text evidence="1">In the C-terminal section; belongs to the transposase 35 family.</text>
</comment>